<protein>
    <submittedName>
        <fullName evidence="1">Uncharacterized protein</fullName>
    </submittedName>
</protein>
<evidence type="ECO:0000313" key="2">
    <source>
        <dbReference type="Proteomes" id="UP000257109"/>
    </source>
</evidence>
<comment type="caution">
    <text evidence="1">The sequence shown here is derived from an EMBL/GenBank/DDBJ whole genome shotgun (WGS) entry which is preliminary data.</text>
</comment>
<keyword evidence="2" id="KW-1185">Reference proteome</keyword>
<dbReference type="AlphaFoldDB" id="A0A371GIU0"/>
<dbReference type="EMBL" id="QJKJ01005397">
    <property type="protein sequence ID" value="RDX90472.1"/>
    <property type="molecule type" value="Genomic_DNA"/>
</dbReference>
<organism evidence="1 2">
    <name type="scientific">Mucuna pruriens</name>
    <name type="common">Velvet bean</name>
    <name type="synonym">Dolichos pruriens</name>
    <dbReference type="NCBI Taxonomy" id="157652"/>
    <lineage>
        <taxon>Eukaryota</taxon>
        <taxon>Viridiplantae</taxon>
        <taxon>Streptophyta</taxon>
        <taxon>Embryophyta</taxon>
        <taxon>Tracheophyta</taxon>
        <taxon>Spermatophyta</taxon>
        <taxon>Magnoliopsida</taxon>
        <taxon>eudicotyledons</taxon>
        <taxon>Gunneridae</taxon>
        <taxon>Pentapetalae</taxon>
        <taxon>rosids</taxon>
        <taxon>fabids</taxon>
        <taxon>Fabales</taxon>
        <taxon>Fabaceae</taxon>
        <taxon>Papilionoideae</taxon>
        <taxon>50 kb inversion clade</taxon>
        <taxon>NPAAA clade</taxon>
        <taxon>indigoferoid/millettioid clade</taxon>
        <taxon>Phaseoleae</taxon>
        <taxon>Mucuna</taxon>
    </lineage>
</organism>
<proteinExistence type="predicted"/>
<gene>
    <name evidence="1" type="ORF">CR513_27667</name>
</gene>
<sequence length="60" mass="7074">MADSRIKLSSLMVNNSEDRSSTGRFRLGLRYLAPLFQQHQQQQMLTQNNSPSIEEWMKFQ</sequence>
<reference evidence="1" key="1">
    <citation type="submission" date="2018-05" db="EMBL/GenBank/DDBJ databases">
        <title>Draft genome of Mucuna pruriens seed.</title>
        <authorList>
            <person name="Nnadi N.E."/>
            <person name="Vos R."/>
            <person name="Hasami M.H."/>
            <person name="Devisetty U.K."/>
            <person name="Aguiy J.C."/>
        </authorList>
    </citation>
    <scope>NUCLEOTIDE SEQUENCE [LARGE SCALE GENOMIC DNA]</scope>
    <source>
        <strain evidence="1">JCA_2017</strain>
    </source>
</reference>
<dbReference type="Proteomes" id="UP000257109">
    <property type="component" value="Unassembled WGS sequence"/>
</dbReference>
<evidence type="ECO:0000313" key="1">
    <source>
        <dbReference type="EMBL" id="RDX90472.1"/>
    </source>
</evidence>
<accession>A0A371GIU0</accession>
<name>A0A371GIU0_MUCPR</name>
<feature type="non-terminal residue" evidence="1">
    <location>
        <position position="1"/>
    </location>
</feature>